<accession>A0A1H8STA8</accession>
<dbReference type="Gene3D" id="3.40.50.300">
    <property type="entry name" value="P-loop containing nucleotide triphosphate hydrolases"/>
    <property type="match status" value="1"/>
</dbReference>
<evidence type="ECO:0000259" key="3">
    <source>
        <dbReference type="PROSITE" id="PS50893"/>
    </source>
</evidence>
<dbReference type="GO" id="GO:0005524">
    <property type="term" value="F:ATP binding"/>
    <property type="evidence" value="ECO:0007669"/>
    <property type="project" value="UniProtKB-KW"/>
</dbReference>
<proteinExistence type="predicted"/>
<organism evidence="4 5">
    <name type="scientific">Actinacidiphila rubida</name>
    <dbReference type="NCBI Taxonomy" id="310780"/>
    <lineage>
        <taxon>Bacteria</taxon>
        <taxon>Bacillati</taxon>
        <taxon>Actinomycetota</taxon>
        <taxon>Actinomycetes</taxon>
        <taxon>Kitasatosporales</taxon>
        <taxon>Streptomycetaceae</taxon>
        <taxon>Actinacidiphila</taxon>
    </lineage>
</organism>
<dbReference type="SUPFAM" id="SSF52540">
    <property type="entry name" value="P-loop containing nucleoside triphosphate hydrolases"/>
    <property type="match status" value="1"/>
</dbReference>
<dbReference type="RefSeq" id="WP_218108468.1">
    <property type="nucleotide sequence ID" value="NZ_FODD01000045.1"/>
</dbReference>
<keyword evidence="5" id="KW-1185">Reference proteome</keyword>
<keyword evidence="2 4" id="KW-0067">ATP-binding</keyword>
<dbReference type="STRING" id="310780.SAMN05216267_104548"/>
<evidence type="ECO:0000256" key="1">
    <source>
        <dbReference type="ARBA" id="ARBA00022741"/>
    </source>
</evidence>
<dbReference type="InterPro" id="IPR027417">
    <property type="entry name" value="P-loop_NTPase"/>
</dbReference>
<dbReference type="CDD" id="cd03230">
    <property type="entry name" value="ABC_DR_subfamily_A"/>
    <property type="match status" value="1"/>
</dbReference>
<dbReference type="GO" id="GO:0016887">
    <property type="term" value="F:ATP hydrolysis activity"/>
    <property type="evidence" value="ECO:0007669"/>
    <property type="project" value="InterPro"/>
</dbReference>
<reference evidence="4 5" key="1">
    <citation type="submission" date="2016-10" db="EMBL/GenBank/DDBJ databases">
        <authorList>
            <person name="de Groot N.N."/>
        </authorList>
    </citation>
    <scope>NUCLEOTIDE SEQUENCE [LARGE SCALE GENOMIC DNA]</scope>
    <source>
        <strain evidence="4 5">CGMCC 4.2026</strain>
    </source>
</reference>
<dbReference type="InterPro" id="IPR003593">
    <property type="entry name" value="AAA+_ATPase"/>
</dbReference>
<dbReference type="PANTHER" id="PTHR43158">
    <property type="entry name" value="SKFA PEPTIDE EXPORT ATP-BINDING PROTEIN SKFE"/>
    <property type="match status" value="1"/>
</dbReference>
<dbReference type="InterPro" id="IPR003439">
    <property type="entry name" value="ABC_transporter-like_ATP-bd"/>
</dbReference>
<evidence type="ECO:0000256" key="2">
    <source>
        <dbReference type="ARBA" id="ARBA00022840"/>
    </source>
</evidence>
<dbReference type="PANTHER" id="PTHR43158:SF2">
    <property type="entry name" value="SKFA PEPTIDE EXPORT ATP-BINDING PROTEIN SKFE"/>
    <property type="match status" value="1"/>
</dbReference>
<dbReference type="PROSITE" id="PS50893">
    <property type="entry name" value="ABC_TRANSPORTER_2"/>
    <property type="match status" value="1"/>
</dbReference>
<evidence type="ECO:0000313" key="4">
    <source>
        <dbReference type="EMBL" id="SEO81922.1"/>
    </source>
</evidence>
<dbReference type="SMART" id="SM00382">
    <property type="entry name" value="AAA"/>
    <property type="match status" value="1"/>
</dbReference>
<gene>
    <name evidence="4" type="ORF">SAMN05216267_104548</name>
</gene>
<keyword evidence="1" id="KW-0547">Nucleotide-binding</keyword>
<dbReference type="Pfam" id="PF00005">
    <property type="entry name" value="ABC_tran"/>
    <property type="match status" value="1"/>
</dbReference>
<feature type="domain" description="ABC transporter" evidence="3">
    <location>
        <begin position="22"/>
        <end position="256"/>
    </location>
</feature>
<protein>
    <submittedName>
        <fullName evidence="4">ABC-2 type transport system ATP-binding protein</fullName>
    </submittedName>
</protein>
<dbReference type="AlphaFoldDB" id="A0A1H8STA8"/>
<dbReference type="Proteomes" id="UP000181951">
    <property type="component" value="Unassembled WGS sequence"/>
</dbReference>
<dbReference type="EMBL" id="FODD01000045">
    <property type="protein sequence ID" value="SEO81922.1"/>
    <property type="molecule type" value="Genomic_DNA"/>
</dbReference>
<sequence>MNQDPEPDVCLDLGPGNGPIAVEVRELTKRYGRVWALRDCGFRLPAHRIIALVGANGAGKSTLMSVVSGLLPATAGSVLVDGRPVTSRRRARADGAAGDGGSRVAILGQDKPLYRDFSAADMLRFGRWTNRVWDQRRALAWLARFEVPLDRPCARLSGGQRTQVALAVALGTRPTLLLLDEPLADLDPVARTEVAGELLAEAADGGMTVVLSTHVVAELAGISDHLLLLAGGRPVLAGGTEELLARHVRLSGPRAERPPLAGTVVRARHTDRQSTFTVRLPGATPADTAGRADAAGGARVTAPGWSARPVPLDDLVISYLRASGTAPLGLEAAA</sequence>
<name>A0A1H8STA8_9ACTN</name>
<evidence type="ECO:0000313" key="5">
    <source>
        <dbReference type="Proteomes" id="UP000181951"/>
    </source>
</evidence>